<evidence type="ECO:0000256" key="1">
    <source>
        <dbReference type="ARBA" id="ARBA00004170"/>
    </source>
</evidence>
<dbReference type="SMART" id="SM00714">
    <property type="entry name" value="LITAF"/>
    <property type="match status" value="1"/>
</dbReference>
<dbReference type="Proteomes" id="UP000688137">
    <property type="component" value="Unassembled WGS sequence"/>
</dbReference>
<sequence length="157" mass="17735">MQNNQHMQLQQEMNPIPNQESLSQGVYSPIQNQSIQVGQPISQVIPPQQIIQQVPYQQNPYSQGEQPIYNVQQIQIIQPIYSKYPSIVTCIYCQQQIQTVVNYETGTGTYIVGGLLAAVGLWLGCCLIPCFIQDCKDAVHFCPQCQANVGKKRFIFD</sequence>
<comment type="subcellular location">
    <subcellularLocation>
        <location evidence="1">Membrane</location>
        <topology evidence="1">Peripheral membrane protein</topology>
    </subcellularLocation>
</comment>
<dbReference type="PANTHER" id="PTHR23292">
    <property type="entry name" value="LIPOPOLYSACCHARIDE-INDUCED TUMOR NECROSIS FACTOR-ALPHA FACTOR"/>
    <property type="match status" value="1"/>
</dbReference>
<feature type="domain" description="LITAF" evidence="6">
    <location>
        <begin position="72"/>
        <end position="154"/>
    </location>
</feature>
<dbReference type="PROSITE" id="PS51837">
    <property type="entry name" value="LITAF"/>
    <property type="match status" value="1"/>
</dbReference>
<dbReference type="PANTHER" id="PTHR23292:SF6">
    <property type="entry name" value="FI16602P1-RELATED"/>
    <property type="match status" value="1"/>
</dbReference>
<reference evidence="7" key="1">
    <citation type="submission" date="2021-01" db="EMBL/GenBank/DDBJ databases">
        <authorList>
            <consortium name="Genoscope - CEA"/>
            <person name="William W."/>
        </authorList>
    </citation>
    <scope>NUCLEOTIDE SEQUENCE</scope>
</reference>
<gene>
    <name evidence="7" type="ORF">PPRIM_AZ9-3.1.T0820198</name>
</gene>
<dbReference type="EMBL" id="CAJJDM010000085">
    <property type="protein sequence ID" value="CAD8089035.1"/>
    <property type="molecule type" value="Genomic_DNA"/>
</dbReference>
<evidence type="ECO:0000313" key="7">
    <source>
        <dbReference type="EMBL" id="CAD8089035.1"/>
    </source>
</evidence>
<evidence type="ECO:0000256" key="2">
    <source>
        <dbReference type="ARBA" id="ARBA00005975"/>
    </source>
</evidence>
<organism evidence="7 8">
    <name type="scientific">Paramecium primaurelia</name>
    <dbReference type="NCBI Taxonomy" id="5886"/>
    <lineage>
        <taxon>Eukaryota</taxon>
        <taxon>Sar</taxon>
        <taxon>Alveolata</taxon>
        <taxon>Ciliophora</taxon>
        <taxon>Intramacronucleata</taxon>
        <taxon>Oligohymenophorea</taxon>
        <taxon>Peniculida</taxon>
        <taxon>Parameciidae</taxon>
        <taxon>Paramecium</taxon>
    </lineage>
</organism>
<evidence type="ECO:0000259" key="6">
    <source>
        <dbReference type="PROSITE" id="PS51837"/>
    </source>
</evidence>
<keyword evidence="4" id="KW-0862">Zinc</keyword>
<dbReference type="InterPro" id="IPR037519">
    <property type="entry name" value="LITAF_fam"/>
</dbReference>
<accession>A0A8S1NJ48</accession>
<dbReference type="Pfam" id="PF10601">
    <property type="entry name" value="zf-LITAF-like"/>
    <property type="match status" value="1"/>
</dbReference>
<keyword evidence="5" id="KW-0472">Membrane</keyword>
<dbReference type="GO" id="GO:0008270">
    <property type="term" value="F:zinc ion binding"/>
    <property type="evidence" value="ECO:0007669"/>
    <property type="project" value="TreeGrafter"/>
</dbReference>
<protein>
    <recommendedName>
        <fullName evidence="6">LITAF domain-containing protein</fullName>
    </recommendedName>
</protein>
<evidence type="ECO:0000313" key="8">
    <source>
        <dbReference type="Proteomes" id="UP000688137"/>
    </source>
</evidence>
<keyword evidence="8" id="KW-1185">Reference proteome</keyword>
<comment type="caution">
    <text evidence="7">The sequence shown here is derived from an EMBL/GenBank/DDBJ whole genome shotgun (WGS) entry which is preliminary data.</text>
</comment>
<dbReference type="InterPro" id="IPR006629">
    <property type="entry name" value="LITAF"/>
</dbReference>
<evidence type="ECO:0000256" key="5">
    <source>
        <dbReference type="ARBA" id="ARBA00023136"/>
    </source>
</evidence>
<name>A0A8S1NJ48_PARPR</name>
<evidence type="ECO:0000256" key="3">
    <source>
        <dbReference type="ARBA" id="ARBA00022723"/>
    </source>
</evidence>
<dbReference type="AlphaFoldDB" id="A0A8S1NJ48"/>
<dbReference type="GO" id="GO:0016020">
    <property type="term" value="C:membrane"/>
    <property type="evidence" value="ECO:0007669"/>
    <property type="project" value="UniProtKB-SubCell"/>
</dbReference>
<evidence type="ECO:0000256" key="4">
    <source>
        <dbReference type="ARBA" id="ARBA00022833"/>
    </source>
</evidence>
<proteinExistence type="inferred from homology"/>
<comment type="similarity">
    <text evidence="2">Belongs to the CDIP1/LITAF family.</text>
</comment>
<keyword evidence="3" id="KW-0479">Metal-binding</keyword>